<feature type="region of interest" description="Disordered" evidence="14">
    <location>
        <begin position="207"/>
        <end position="227"/>
    </location>
</feature>
<dbReference type="PANTHER" id="PTHR12863:SF1">
    <property type="entry name" value="FATTY ACID 2-HYDROXYLASE"/>
    <property type="match status" value="1"/>
</dbReference>
<dbReference type="Proteomes" id="UP000266389">
    <property type="component" value="Unassembled WGS sequence"/>
</dbReference>
<dbReference type="AlphaFoldDB" id="A0A395M3M0"/>
<feature type="transmembrane region" description="Helical" evidence="15">
    <location>
        <begin position="32"/>
        <end position="48"/>
    </location>
</feature>
<protein>
    <submittedName>
        <fullName evidence="17">Fatty acid hydroxylase</fullName>
    </submittedName>
</protein>
<dbReference type="InterPro" id="IPR006694">
    <property type="entry name" value="Fatty_acid_hydroxylase"/>
</dbReference>
<evidence type="ECO:0000256" key="2">
    <source>
        <dbReference type="ARBA" id="ARBA00004477"/>
    </source>
</evidence>
<feature type="transmembrane region" description="Helical" evidence="15">
    <location>
        <begin position="138"/>
        <end position="158"/>
    </location>
</feature>
<evidence type="ECO:0000256" key="1">
    <source>
        <dbReference type="ARBA" id="ARBA00001947"/>
    </source>
</evidence>
<evidence type="ECO:0000259" key="16">
    <source>
        <dbReference type="Pfam" id="PF04116"/>
    </source>
</evidence>
<gene>
    <name evidence="17" type="ORF">D0433_01110</name>
</gene>
<evidence type="ECO:0000256" key="3">
    <source>
        <dbReference type="ARBA" id="ARBA00022516"/>
    </source>
</evidence>
<evidence type="ECO:0000256" key="11">
    <source>
        <dbReference type="ARBA" id="ARBA00023098"/>
    </source>
</evidence>
<evidence type="ECO:0000256" key="12">
    <source>
        <dbReference type="ARBA" id="ARBA00023136"/>
    </source>
</evidence>
<dbReference type="Pfam" id="PF04116">
    <property type="entry name" value="FA_hydroxylase"/>
    <property type="match status" value="1"/>
</dbReference>
<comment type="caution">
    <text evidence="17">The sequence shown here is derived from an EMBL/GenBank/DDBJ whole genome shotgun (WGS) entry which is preliminary data.</text>
</comment>
<keyword evidence="13" id="KW-0275">Fatty acid biosynthesis</keyword>
<keyword evidence="6" id="KW-0256">Endoplasmic reticulum</keyword>
<dbReference type="InterPro" id="IPR014430">
    <property type="entry name" value="Scs7"/>
</dbReference>
<proteinExistence type="predicted"/>
<feature type="transmembrane region" description="Helical" evidence="15">
    <location>
        <begin position="54"/>
        <end position="75"/>
    </location>
</feature>
<name>A0A395M3M0_9BACT</name>
<evidence type="ECO:0000256" key="6">
    <source>
        <dbReference type="ARBA" id="ARBA00022824"/>
    </source>
</evidence>
<keyword evidence="11" id="KW-0443">Lipid metabolism</keyword>
<dbReference type="GO" id="GO:0080132">
    <property type="term" value="F:fatty acid 2-hydroxylase activity"/>
    <property type="evidence" value="ECO:0007669"/>
    <property type="project" value="InterPro"/>
</dbReference>
<keyword evidence="8" id="KW-0862">Zinc</keyword>
<keyword evidence="10" id="KW-0560">Oxidoreductase</keyword>
<evidence type="ECO:0000256" key="15">
    <source>
        <dbReference type="SAM" id="Phobius"/>
    </source>
</evidence>
<evidence type="ECO:0000256" key="14">
    <source>
        <dbReference type="SAM" id="MobiDB-lite"/>
    </source>
</evidence>
<evidence type="ECO:0000256" key="13">
    <source>
        <dbReference type="ARBA" id="ARBA00023160"/>
    </source>
</evidence>
<dbReference type="GO" id="GO:0006633">
    <property type="term" value="P:fatty acid biosynthetic process"/>
    <property type="evidence" value="ECO:0007669"/>
    <property type="project" value="UniProtKB-KW"/>
</dbReference>
<feature type="domain" description="Fatty acid hydroxylase" evidence="16">
    <location>
        <begin position="61"/>
        <end position="200"/>
    </location>
</feature>
<comment type="subcellular location">
    <subcellularLocation>
        <location evidence="2">Endoplasmic reticulum membrane</location>
        <topology evidence="2">Multi-pass membrane protein</topology>
    </subcellularLocation>
</comment>
<dbReference type="EMBL" id="PHFL01000007">
    <property type="protein sequence ID" value="RFM25377.1"/>
    <property type="molecule type" value="Genomic_DNA"/>
</dbReference>
<evidence type="ECO:0000313" key="18">
    <source>
        <dbReference type="Proteomes" id="UP000266389"/>
    </source>
</evidence>
<evidence type="ECO:0000256" key="7">
    <source>
        <dbReference type="ARBA" id="ARBA00022832"/>
    </source>
</evidence>
<organism evidence="17 18">
    <name type="scientific">Candidatus Thermochlorobacter aerophilus</name>
    <dbReference type="NCBI Taxonomy" id="1868324"/>
    <lineage>
        <taxon>Bacteria</taxon>
        <taxon>Pseudomonadati</taxon>
        <taxon>Chlorobiota</taxon>
        <taxon>Chlorobiia</taxon>
        <taxon>Chlorobiales</taxon>
        <taxon>Candidatus Thermochlorobacteriaceae</taxon>
        <taxon>Candidatus Thermochlorobacter</taxon>
    </lineage>
</organism>
<accession>A0A395M3M0</accession>
<keyword evidence="5" id="KW-0479">Metal-binding</keyword>
<dbReference type="PANTHER" id="PTHR12863">
    <property type="entry name" value="FATTY ACID HYDROXYLASE"/>
    <property type="match status" value="1"/>
</dbReference>
<comment type="cofactor">
    <cofactor evidence="1">
        <name>Zn(2+)</name>
        <dbReference type="ChEBI" id="CHEBI:29105"/>
    </cofactor>
</comment>
<sequence>MKLYVSNKNESPRMFENDFVDACSRWHWTSPLWVYVPFVAFLMYLSLVNFEVSIIVTAALFVAGMFAWTFAEYVFHRFLFHYHPKSAWGKRLIWILHGVHHDYPSDAWRLVMPLPISLPLAVVFYTLFYLVIGESHTPAFMAGFVTGYLIYDIGHYAVHHFPIKGGIWGYLREHHMRHHFKSPHQGYGVSSPLWDYVFGTMFKARSSENDKSSAPHSSRRTADHCAE</sequence>
<evidence type="ECO:0000256" key="9">
    <source>
        <dbReference type="ARBA" id="ARBA00022989"/>
    </source>
</evidence>
<feature type="transmembrane region" description="Helical" evidence="15">
    <location>
        <begin position="110"/>
        <end position="132"/>
    </location>
</feature>
<reference evidence="17 18" key="1">
    <citation type="journal article" date="2011" name="ISME J.">
        <title>Community ecology of hot spring cyanobacterial mats: predominant populations and their functional potential.</title>
        <authorList>
            <person name="Klatt C.G."/>
            <person name="Wood J.M."/>
            <person name="Rusch D.B."/>
            <person name="Bateson M.M."/>
            <person name="Hamamura N."/>
            <person name="Heidelberg J.F."/>
            <person name="Grossman A.R."/>
            <person name="Bhaya D."/>
            <person name="Cohan F.M."/>
            <person name="Kuhl M."/>
            <person name="Bryant D.A."/>
            <person name="Ward D.M."/>
        </authorList>
    </citation>
    <scope>NUCLEOTIDE SEQUENCE [LARGE SCALE GENOMIC DNA]</scope>
    <source>
        <strain evidence="17">OS</strain>
    </source>
</reference>
<dbReference type="GO" id="GO:0005506">
    <property type="term" value="F:iron ion binding"/>
    <property type="evidence" value="ECO:0007669"/>
    <property type="project" value="InterPro"/>
</dbReference>
<keyword evidence="9 15" id="KW-1133">Transmembrane helix</keyword>
<keyword evidence="7" id="KW-0276">Fatty acid metabolism</keyword>
<keyword evidence="3" id="KW-0444">Lipid biosynthesis</keyword>
<dbReference type="GO" id="GO:0016020">
    <property type="term" value="C:membrane"/>
    <property type="evidence" value="ECO:0007669"/>
    <property type="project" value="InterPro"/>
</dbReference>
<evidence type="ECO:0000256" key="5">
    <source>
        <dbReference type="ARBA" id="ARBA00022723"/>
    </source>
</evidence>
<evidence type="ECO:0000256" key="8">
    <source>
        <dbReference type="ARBA" id="ARBA00022833"/>
    </source>
</evidence>
<evidence type="ECO:0000256" key="4">
    <source>
        <dbReference type="ARBA" id="ARBA00022692"/>
    </source>
</evidence>
<evidence type="ECO:0000313" key="17">
    <source>
        <dbReference type="EMBL" id="RFM25377.1"/>
    </source>
</evidence>
<keyword evidence="12 15" id="KW-0472">Membrane</keyword>
<keyword evidence="4 15" id="KW-0812">Transmembrane</keyword>
<evidence type="ECO:0000256" key="10">
    <source>
        <dbReference type="ARBA" id="ARBA00023002"/>
    </source>
</evidence>